<dbReference type="InterPro" id="IPR000700">
    <property type="entry name" value="PAS-assoc_C"/>
</dbReference>
<dbReference type="GO" id="GO:0000155">
    <property type="term" value="F:phosphorelay sensor kinase activity"/>
    <property type="evidence" value="ECO:0007669"/>
    <property type="project" value="InterPro"/>
</dbReference>
<dbReference type="Proteomes" id="UP000006732">
    <property type="component" value="Chromosome"/>
</dbReference>
<dbReference type="Pfam" id="PF02518">
    <property type="entry name" value="HATPase_c"/>
    <property type="match status" value="1"/>
</dbReference>
<evidence type="ECO:0000256" key="2">
    <source>
        <dbReference type="ARBA" id="ARBA00022777"/>
    </source>
</evidence>
<feature type="domain" description="PAC" evidence="7">
    <location>
        <begin position="451"/>
        <end position="503"/>
    </location>
</feature>
<dbReference type="Pfam" id="PF08447">
    <property type="entry name" value="PAS_3"/>
    <property type="match status" value="1"/>
</dbReference>
<dbReference type="CDD" id="cd16917">
    <property type="entry name" value="HATPase_UhpB-NarQ-NarX-like"/>
    <property type="match status" value="1"/>
</dbReference>
<dbReference type="GO" id="GO:0046983">
    <property type="term" value="F:protein dimerization activity"/>
    <property type="evidence" value="ECO:0007669"/>
    <property type="project" value="InterPro"/>
</dbReference>
<feature type="transmembrane region" description="Helical" evidence="4">
    <location>
        <begin position="20"/>
        <end position="45"/>
    </location>
</feature>
<gene>
    <name evidence="8" type="ordered locus">Ppro_2714</name>
</gene>
<name>A1ASJ6_PELPD</name>
<evidence type="ECO:0000256" key="1">
    <source>
        <dbReference type="ARBA" id="ARBA00022679"/>
    </source>
</evidence>
<dbReference type="SUPFAM" id="SSF55874">
    <property type="entry name" value="ATPase domain of HSP90 chaperone/DNA topoisomerase II/histidine kinase"/>
    <property type="match status" value="1"/>
</dbReference>
<dbReference type="Gene3D" id="3.30.450.40">
    <property type="match status" value="1"/>
</dbReference>
<dbReference type="Gene3D" id="2.10.70.100">
    <property type="match status" value="1"/>
</dbReference>
<keyword evidence="9" id="KW-1185">Reference proteome</keyword>
<dbReference type="InterPro" id="IPR000014">
    <property type="entry name" value="PAS"/>
</dbReference>
<feature type="domain" description="PAC" evidence="7">
    <location>
        <begin position="578"/>
        <end position="629"/>
    </location>
</feature>
<dbReference type="Gene3D" id="1.20.5.1930">
    <property type="match status" value="1"/>
</dbReference>
<dbReference type="Gene3D" id="3.30.450.20">
    <property type="entry name" value="PAS domain"/>
    <property type="match status" value="4"/>
</dbReference>
<feature type="transmembrane region" description="Helical" evidence="4">
    <location>
        <begin position="290"/>
        <end position="312"/>
    </location>
</feature>
<keyword evidence="3" id="KW-0902">Two-component regulatory system</keyword>
<keyword evidence="1" id="KW-0808">Transferase</keyword>
<dbReference type="PROSITE" id="PS50112">
    <property type="entry name" value="PAS"/>
    <property type="match status" value="2"/>
</dbReference>
<dbReference type="SUPFAM" id="SSF55785">
    <property type="entry name" value="PYP-like sensor domain (PAS domain)"/>
    <property type="match status" value="3"/>
</dbReference>
<reference evidence="8 9" key="1">
    <citation type="submission" date="2006-10" db="EMBL/GenBank/DDBJ databases">
        <title>Complete sequence of chromosome of Pelobacter propionicus DSM 2379.</title>
        <authorList>
            <consortium name="US DOE Joint Genome Institute"/>
            <person name="Copeland A."/>
            <person name="Lucas S."/>
            <person name="Lapidus A."/>
            <person name="Barry K."/>
            <person name="Detter J.C."/>
            <person name="Glavina del Rio T."/>
            <person name="Hammon N."/>
            <person name="Israni S."/>
            <person name="Dalin E."/>
            <person name="Tice H."/>
            <person name="Pitluck S."/>
            <person name="Saunders E."/>
            <person name="Brettin T."/>
            <person name="Bruce D."/>
            <person name="Han C."/>
            <person name="Tapia R."/>
            <person name="Schmutz J."/>
            <person name="Larimer F."/>
            <person name="Land M."/>
            <person name="Hauser L."/>
            <person name="Kyrpides N."/>
            <person name="Kim E."/>
            <person name="Lovley D."/>
            <person name="Richardson P."/>
        </authorList>
    </citation>
    <scope>NUCLEOTIDE SEQUENCE [LARGE SCALE GENOMIC DNA]</scope>
    <source>
        <strain evidence="9">DSM 2379 / NBRC 103807 / OttBd1</strain>
    </source>
</reference>
<evidence type="ECO:0000313" key="9">
    <source>
        <dbReference type="Proteomes" id="UP000006732"/>
    </source>
</evidence>
<evidence type="ECO:0000259" key="7">
    <source>
        <dbReference type="PROSITE" id="PS50113"/>
    </source>
</evidence>
<dbReference type="InterPro" id="IPR005467">
    <property type="entry name" value="His_kinase_dom"/>
</dbReference>
<feature type="domain" description="PAS" evidence="6">
    <location>
        <begin position="378"/>
        <end position="424"/>
    </location>
</feature>
<feature type="domain" description="Histidine kinase" evidence="5">
    <location>
        <begin position="971"/>
        <end position="1167"/>
    </location>
</feature>
<dbReference type="SUPFAM" id="SSF55781">
    <property type="entry name" value="GAF domain-like"/>
    <property type="match status" value="1"/>
</dbReference>
<proteinExistence type="predicted"/>
<dbReference type="InterPro" id="IPR013656">
    <property type="entry name" value="PAS_4"/>
</dbReference>
<dbReference type="EMBL" id="CP000482">
    <property type="protein sequence ID" value="ABL00317.1"/>
    <property type="molecule type" value="Genomic_DNA"/>
</dbReference>
<organism evidence="8 9">
    <name type="scientific">Pelobacter propionicus (strain DSM 2379 / NBRC 103807 / OttBd1)</name>
    <dbReference type="NCBI Taxonomy" id="338966"/>
    <lineage>
        <taxon>Bacteria</taxon>
        <taxon>Pseudomonadati</taxon>
        <taxon>Thermodesulfobacteriota</taxon>
        <taxon>Desulfuromonadia</taxon>
        <taxon>Desulfuromonadales</taxon>
        <taxon>Desulfuromonadaceae</taxon>
        <taxon>Pelobacter</taxon>
    </lineage>
</organism>
<dbReference type="eggNOG" id="COG4585">
    <property type="taxonomic scope" value="Bacteria"/>
</dbReference>
<keyword evidence="2 8" id="KW-0418">Kinase</keyword>
<dbReference type="eggNOG" id="COG3829">
    <property type="taxonomic scope" value="Bacteria"/>
</dbReference>
<dbReference type="RefSeq" id="WP_011736568.1">
    <property type="nucleotide sequence ID" value="NC_008609.1"/>
</dbReference>
<dbReference type="PROSITE" id="PS50113">
    <property type="entry name" value="PAC"/>
    <property type="match status" value="3"/>
</dbReference>
<evidence type="ECO:0000259" key="6">
    <source>
        <dbReference type="PROSITE" id="PS50112"/>
    </source>
</evidence>
<dbReference type="NCBIfam" id="TIGR00229">
    <property type="entry name" value="sensory_box"/>
    <property type="match status" value="3"/>
</dbReference>
<dbReference type="PANTHER" id="PTHR24421:SF58">
    <property type="entry name" value="SIGNAL TRANSDUCTION HISTIDINE-PROTEIN KINASE_PHOSPHATASE UHPB"/>
    <property type="match status" value="1"/>
</dbReference>
<sequence>MGRFRLNIPLFQQKSAWRTLSIRVQLTCLVAVCVVPVWVAAALLVNLGYQAKRALVTQGMQEMSRSLSMVVDRELASVQAALTALATSPSFASGDLAAVHAQAATLLQSWPGANIVVCDARGQQLINLRRPFGAPLPQRAIPETVRRIFEDGTPVVSDLYRGAVSRQPLIAIDVPVFRQGRVVYDLSMALPSSRLDSILSRRLLSGEMFGAILDSGGMVVTRTRQPQCFVGHRWCSVLRDAVTRSATGMVRTVSLEGDPLFTTFSRTSLANWVVVIGVPGSTVTGELHRWLAWALAGALFLSIAGVALAMVIGRNVTRSIRSLLRPALALGRGESLESMPCSGLREVDDVAKSLMRMSDLARERLAARDLAQELLHQSEQRYRSVVDDQTELICRFAPDGTLSFVNPVYCRVFGGTWDELVGKTWQPIAFDDDIPLIEERLAALSPANPVVIVENQVHTASGEVRWMQFVNRGIFDAQGRLLETQSVGRDITPRKRAEADLRENQQLLQAVVNGAEEIIFVKDIDGRFILVNPALLQLLGKPAREVLGRHSGQLYSVQDDADAIMENSRRVMATGRAETLEESVPTRSGYRLLSITKIPRFDADGRVIGVIGVGHDITERTLIEAAQKATIELLRLCNLSAGVEELVFSLDRFFREMTGCGVVTLRLLGDDDFSGYEGGGCLHYSAVAGDVADAGDSHDRPLCHGAAGWIFACLCGRVLAGSFDSDSQLFTARGSFWTNCARELSRNSVESGREALICNRCNLRGYESVALLPMRSRGDILGLLQLGDTRKGCFTVEKITLLERLVDYAAIALSKLMVDEALSRSEQSLREAQELAHLGSFVYSIPEDRCVTSAAADRICGADARYERTRAGWLAFIHPAHRKEMEGYLQDVIQRRLLFDREFRIVRINDGEVRWLHMLGRVECGVDGSPLRMVGTLHDVTERRQAEDDLRAYARRIMDVEENLRKVVAAELHDEIGRDLTVLGINLSLIGTSLPLETAAPLRTRVEDSGRMLESVSRTVRNIMSTLRPPVLDDYGLAAALRWYGELFSRRTGIDVRVQVDDELPRVAAEREIALFRIAQEALTNVAKHAAARNVNLWLAHDDGLLLFSVADDGRGLACGLEPRNPESSGWGMTIMRERAELFGGVFRVHALPAGGVGVTVEMPKEEP</sequence>
<evidence type="ECO:0000259" key="5">
    <source>
        <dbReference type="PROSITE" id="PS50109"/>
    </source>
</evidence>
<keyword evidence="4" id="KW-0472">Membrane</keyword>
<dbReference type="SMART" id="SM00086">
    <property type="entry name" value="PAC"/>
    <property type="match status" value="3"/>
</dbReference>
<dbReference type="InterPro" id="IPR050482">
    <property type="entry name" value="Sensor_HK_TwoCompSys"/>
</dbReference>
<evidence type="ECO:0000256" key="4">
    <source>
        <dbReference type="SAM" id="Phobius"/>
    </source>
</evidence>
<dbReference type="SMART" id="SM00387">
    <property type="entry name" value="HATPase_c"/>
    <property type="match status" value="1"/>
</dbReference>
<dbReference type="SMART" id="SM00091">
    <property type="entry name" value="PAS"/>
    <property type="match status" value="3"/>
</dbReference>
<keyword evidence="4" id="KW-1133">Transmembrane helix</keyword>
<dbReference type="Pfam" id="PF08448">
    <property type="entry name" value="PAS_4"/>
    <property type="match status" value="2"/>
</dbReference>
<feature type="domain" description="PAS" evidence="6">
    <location>
        <begin position="504"/>
        <end position="575"/>
    </location>
</feature>
<dbReference type="InterPro" id="IPR029016">
    <property type="entry name" value="GAF-like_dom_sf"/>
</dbReference>
<dbReference type="CDD" id="cd18774">
    <property type="entry name" value="PDC2_HK_sensor"/>
    <property type="match status" value="1"/>
</dbReference>
<accession>A1ASJ6</accession>
<dbReference type="InterPro" id="IPR001610">
    <property type="entry name" value="PAC"/>
</dbReference>
<evidence type="ECO:0000313" key="8">
    <source>
        <dbReference type="EMBL" id="ABL00317.1"/>
    </source>
</evidence>
<evidence type="ECO:0000256" key="3">
    <source>
        <dbReference type="ARBA" id="ARBA00023012"/>
    </source>
</evidence>
<dbReference type="PANTHER" id="PTHR24421">
    <property type="entry name" value="NITRATE/NITRITE SENSOR PROTEIN NARX-RELATED"/>
    <property type="match status" value="1"/>
</dbReference>
<dbReference type="InterPro" id="IPR011712">
    <property type="entry name" value="Sig_transdc_His_kin_sub3_dim/P"/>
</dbReference>
<dbReference type="eggNOG" id="COG2202">
    <property type="taxonomic scope" value="Bacteria"/>
</dbReference>
<dbReference type="AlphaFoldDB" id="A1ASJ6"/>
<dbReference type="InterPro" id="IPR036890">
    <property type="entry name" value="HATPase_C_sf"/>
</dbReference>
<feature type="domain" description="PAC" evidence="7">
    <location>
        <begin position="899"/>
        <end position="952"/>
    </location>
</feature>
<dbReference type="InterPro" id="IPR035965">
    <property type="entry name" value="PAS-like_dom_sf"/>
</dbReference>
<dbReference type="CDD" id="cd18773">
    <property type="entry name" value="PDC1_HK_sensor"/>
    <property type="match status" value="1"/>
</dbReference>
<dbReference type="Gene3D" id="3.30.565.10">
    <property type="entry name" value="Histidine kinase-like ATPase, C-terminal domain"/>
    <property type="match status" value="1"/>
</dbReference>
<dbReference type="CDD" id="cd00130">
    <property type="entry name" value="PAS"/>
    <property type="match status" value="3"/>
</dbReference>
<keyword evidence="4" id="KW-0812">Transmembrane</keyword>
<dbReference type="HOGENOM" id="CLU_274389_0_0_7"/>
<dbReference type="PROSITE" id="PS50109">
    <property type="entry name" value="HIS_KIN"/>
    <property type="match status" value="1"/>
</dbReference>
<dbReference type="InterPro" id="IPR013655">
    <property type="entry name" value="PAS_fold_3"/>
</dbReference>
<dbReference type="KEGG" id="ppd:Ppro_2714"/>
<protein>
    <submittedName>
        <fullName evidence="8">Multi-sensor signal transduction histidine kinase</fullName>
    </submittedName>
</protein>
<dbReference type="InterPro" id="IPR003594">
    <property type="entry name" value="HATPase_dom"/>
</dbReference>
<dbReference type="STRING" id="338966.Ppro_2714"/>
<dbReference type="GO" id="GO:0016020">
    <property type="term" value="C:membrane"/>
    <property type="evidence" value="ECO:0007669"/>
    <property type="project" value="InterPro"/>
</dbReference>
<dbReference type="Pfam" id="PF07730">
    <property type="entry name" value="HisKA_3"/>
    <property type="match status" value="1"/>
</dbReference>
<dbReference type="eggNOG" id="COG2203">
    <property type="taxonomic scope" value="Bacteria"/>
</dbReference>